<evidence type="ECO:0000313" key="12">
    <source>
        <dbReference type="Proteomes" id="UP000008229"/>
    </source>
</evidence>
<dbReference type="PRINTS" id="PR00411">
    <property type="entry name" value="PNDRDTASEI"/>
</dbReference>
<dbReference type="PRINTS" id="PR00368">
    <property type="entry name" value="FADPNR"/>
</dbReference>
<gene>
    <name evidence="11" type="ordered locus">Cwoe_3973</name>
</gene>
<dbReference type="Pfam" id="PF00724">
    <property type="entry name" value="Oxidored_FMN"/>
    <property type="match status" value="1"/>
</dbReference>
<dbReference type="PANTHER" id="PTHR42917">
    <property type="entry name" value="2,4-DIENOYL-COA REDUCTASE"/>
    <property type="match status" value="1"/>
</dbReference>
<dbReference type="eggNOG" id="COG1902">
    <property type="taxonomic scope" value="Bacteria"/>
</dbReference>
<dbReference type="GO" id="GO:0010181">
    <property type="term" value="F:FMN binding"/>
    <property type="evidence" value="ECO:0007669"/>
    <property type="project" value="InterPro"/>
</dbReference>
<protein>
    <submittedName>
        <fullName evidence="11">NADH:flavin oxidoreductase/NADH oxidase</fullName>
    </submittedName>
</protein>
<dbReference type="STRING" id="469383.Cwoe_3973"/>
<dbReference type="GO" id="GO:0051536">
    <property type="term" value="F:iron-sulfur cluster binding"/>
    <property type="evidence" value="ECO:0007669"/>
    <property type="project" value="UniProtKB-KW"/>
</dbReference>
<dbReference type="InterPro" id="IPR051793">
    <property type="entry name" value="NADH:flavin_oxidoreductase"/>
</dbReference>
<dbReference type="Proteomes" id="UP000008229">
    <property type="component" value="Chromosome"/>
</dbReference>
<dbReference type="Pfam" id="PF12831">
    <property type="entry name" value="FAD_oxidored"/>
    <property type="match status" value="1"/>
</dbReference>
<evidence type="ECO:0000259" key="10">
    <source>
        <dbReference type="Pfam" id="PF00724"/>
    </source>
</evidence>
<dbReference type="AlphaFoldDB" id="D3F3M5"/>
<keyword evidence="7" id="KW-0560">Oxidoreductase</keyword>
<evidence type="ECO:0000256" key="2">
    <source>
        <dbReference type="ARBA" id="ARBA00001966"/>
    </source>
</evidence>
<dbReference type="EMBL" id="CP001854">
    <property type="protein sequence ID" value="ADB52390.1"/>
    <property type="molecule type" value="Genomic_DNA"/>
</dbReference>
<dbReference type="PANTHER" id="PTHR42917:SF2">
    <property type="entry name" value="2,4-DIENOYL-COA REDUCTASE [(2E)-ENOYL-COA-PRODUCING]"/>
    <property type="match status" value="1"/>
</dbReference>
<dbReference type="SUPFAM" id="SSF51971">
    <property type="entry name" value="Nucleotide-binding domain"/>
    <property type="match status" value="1"/>
</dbReference>
<dbReference type="KEGG" id="cwo:Cwoe_3973"/>
<reference evidence="11 12" key="1">
    <citation type="journal article" date="2010" name="Stand. Genomic Sci.">
        <title>Complete genome sequence of Conexibacter woesei type strain (ID131577).</title>
        <authorList>
            <person name="Pukall R."/>
            <person name="Lapidus A."/>
            <person name="Glavina Del Rio T."/>
            <person name="Copeland A."/>
            <person name="Tice H."/>
            <person name="Cheng J.-F."/>
            <person name="Lucas S."/>
            <person name="Chen F."/>
            <person name="Nolan M."/>
            <person name="Bruce D."/>
            <person name="Goodwin L."/>
            <person name="Pitluck S."/>
            <person name="Mavromatis K."/>
            <person name="Ivanova N."/>
            <person name="Ovchinnikova G."/>
            <person name="Pati A."/>
            <person name="Chen A."/>
            <person name="Palaniappan K."/>
            <person name="Land M."/>
            <person name="Hauser L."/>
            <person name="Chang Y.-J."/>
            <person name="Jeffries C.D."/>
            <person name="Chain P."/>
            <person name="Meincke L."/>
            <person name="Sims D."/>
            <person name="Brettin T."/>
            <person name="Detter J.C."/>
            <person name="Rohde M."/>
            <person name="Goeker M."/>
            <person name="Bristow J."/>
            <person name="Eisen J.A."/>
            <person name="Markowitz V."/>
            <person name="Kyrpides N.C."/>
            <person name="Klenk H.-P."/>
            <person name="Hugenholtz P."/>
        </authorList>
    </citation>
    <scope>NUCLEOTIDE SEQUENCE [LARGE SCALE GENOMIC DNA]</scope>
    <source>
        <strain evidence="12">DSM 14684 / CIP 108061 / JCM 11494 / NBRC 100937 / ID131577</strain>
    </source>
</reference>
<proteinExistence type="inferred from homology"/>
<organism evidence="11 12">
    <name type="scientific">Conexibacter woesei (strain DSM 14684 / CCUG 47730 / CIP 108061 / JCM 11494 / NBRC 100937 / ID131577)</name>
    <dbReference type="NCBI Taxonomy" id="469383"/>
    <lineage>
        <taxon>Bacteria</taxon>
        <taxon>Bacillati</taxon>
        <taxon>Actinomycetota</taxon>
        <taxon>Thermoleophilia</taxon>
        <taxon>Solirubrobacterales</taxon>
        <taxon>Conexibacteraceae</taxon>
        <taxon>Conexibacter</taxon>
    </lineage>
</organism>
<keyword evidence="4" id="KW-0285">Flavoprotein</keyword>
<evidence type="ECO:0000313" key="11">
    <source>
        <dbReference type="EMBL" id="ADB52390.1"/>
    </source>
</evidence>
<evidence type="ECO:0000256" key="8">
    <source>
        <dbReference type="ARBA" id="ARBA00023004"/>
    </source>
</evidence>
<comment type="cofactor">
    <cofactor evidence="2">
        <name>[4Fe-4S] cluster</name>
        <dbReference type="ChEBI" id="CHEBI:49883"/>
    </cofactor>
</comment>
<dbReference type="Gene3D" id="3.20.20.70">
    <property type="entry name" value="Aldolase class I"/>
    <property type="match status" value="1"/>
</dbReference>
<evidence type="ECO:0000256" key="9">
    <source>
        <dbReference type="ARBA" id="ARBA00023014"/>
    </source>
</evidence>
<evidence type="ECO:0000256" key="6">
    <source>
        <dbReference type="ARBA" id="ARBA00022723"/>
    </source>
</evidence>
<evidence type="ECO:0000256" key="1">
    <source>
        <dbReference type="ARBA" id="ARBA00001917"/>
    </source>
</evidence>
<dbReference type="GO" id="GO:0046872">
    <property type="term" value="F:metal ion binding"/>
    <property type="evidence" value="ECO:0007669"/>
    <property type="project" value="UniProtKB-KW"/>
</dbReference>
<evidence type="ECO:0000256" key="4">
    <source>
        <dbReference type="ARBA" id="ARBA00022630"/>
    </source>
</evidence>
<feature type="domain" description="NADH:flavin oxidoreductase/NADH oxidase N-terminal" evidence="10">
    <location>
        <begin position="9"/>
        <end position="340"/>
    </location>
</feature>
<comment type="cofactor">
    <cofactor evidence="1">
        <name>FMN</name>
        <dbReference type="ChEBI" id="CHEBI:58210"/>
    </cofactor>
</comment>
<dbReference type="HOGENOM" id="CLU_012153_1_2_11"/>
<dbReference type="InterPro" id="IPR036188">
    <property type="entry name" value="FAD/NAD-bd_sf"/>
</dbReference>
<dbReference type="eggNOG" id="COG0446">
    <property type="taxonomic scope" value="Bacteria"/>
</dbReference>
<dbReference type="GO" id="GO:0033543">
    <property type="term" value="P:fatty acid beta-oxidation, unsaturated, even number, reductase/isomerase pathway"/>
    <property type="evidence" value="ECO:0007669"/>
    <property type="project" value="TreeGrafter"/>
</dbReference>
<dbReference type="Gene3D" id="3.40.50.720">
    <property type="entry name" value="NAD(P)-binding Rossmann-like Domain"/>
    <property type="match status" value="1"/>
</dbReference>
<dbReference type="SUPFAM" id="SSF51395">
    <property type="entry name" value="FMN-linked oxidoreductases"/>
    <property type="match status" value="1"/>
</dbReference>
<evidence type="ECO:0000256" key="7">
    <source>
        <dbReference type="ARBA" id="ARBA00023002"/>
    </source>
</evidence>
<sequence length="671" mass="71761">MSPERYERLLAPLELKPGLTLRNRIVMTGHTDVLAANRAPSERQTAYLARRAEGGVGLLITGGAGVHPTSGAFEEMPDPNPSDPAVLDLFAHQVEAIKAHGSVVIGQLYHCGGQSATDYFTELPMWAPSEGRGMLSDLIAHAMTQREIAEVVESFVSGAVNYQRAGFDGVEIHGSHGYLIQQFISPLTNRRTDEYGGSLANRLRFAIEILAAVRAATGPDFVVGYRHCAVERMPGGFGLDEAVEVARRLDATGLIDYLSVSNGTHESYEELIPSVYVPQGKPAGYSERITAQVDVPVITVGRINHPRIGEELLASGAADLVGMLRALIADPDLPKRIEAGDLHGTRPCIGLNVCATRIHLNVPLRCGVNPRAALEDLPEPDVPGAGRRIAIVGGGPAGLEAAVTAAEQGAEVTLYEGGQRVGGMLLAASRFPVKAEFAGMVEFYEERIAEAGVDVRLRAEVDALEPLLDEHDAVVVATGARRDASPWHDRSLEPDLPYDGPLYRGSLAELAAHDVRGRRIVLVHSERNDHAALTLAHHLLTAGADLRIVSSFGSLTAAMDQPFEHFFSKLLAAHGTPVYAPAAVLPSSGNRVVIDHWGLRERIELDDVDWVVSSGRRRTSLPADARALFDAGRPVQMIGDCVAPRGLEQAIREGRGAALEAIAAVAVPANA</sequence>
<evidence type="ECO:0000256" key="5">
    <source>
        <dbReference type="ARBA" id="ARBA00022643"/>
    </source>
</evidence>
<keyword evidence="12" id="KW-1185">Reference proteome</keyword>
<dbReference type="InterPro" id="IPR013785">
    <property type="entry name" value="Aldolase_TIM"/>
</dbReference>
<keyword evidence="6" id="KW-0479">Metal-binding</keyword>
<dbReference type="RefSeq" id="WP_012935441.1">
    <property type="nucleotide sequence ID" value="NC_013739.1"/>
</dbReference>
<reference evidence="12" key="2">
    <citation type="submission" date="2010-01" db="EMBL/GenBank/DDBJ databases">
        <title>The complete genome of Conexibacter woesei DSM 14684.</title>
        <authorList>
            <consortium name="US DOE Joint Genome Institute (JGI-PGF)"/>
            <person name="Lucas S."/>
            <person name="Copeland A."/>
            <person name="Lapidus A."/>
            <person name="Glavina del Rio T."/>
            <person name="Dalin E."/>
            <person name="Tice H."/>
            <person name="Bruce D."/>
            <person name="Goodwin L."/>
            <person name="Pitluck S."/>
            <person name="Kyrpides N."/>
            <person name="Mavromatis K."/>
            <person name="Ivanova N."/>
            <person name="Mikhailova N."/>
            <person name="Chertkov O."/>
            <person name="Brettin T."/>
            <person name="Detter J.C."/>
            <person name="Han C."/>
            <person name="Larimer F."/>
            <person name="Land M."/>
            <person name="Hauser L."/>
            <person name="Markowitz V."/>
            <person name="Cheng J.-F."/>
            <person name="Hugenholtz P."/>
            <person name="Woyke T."/>
            <person name="Wu D."/>
            <person name="Pukall R."/>
            <person name="Steenblock K."/>
            <person name="Schneider S."/>
            <person name="Klenk H.-P."/>
            <person name="Eisen J.A."/>
        </authorList>
    </citation>
    <scope>NUCLEOTIDE SEQUENCE [LARGE SCALE GENOMIC DNA]</scope>
    <source>
        <strain evidence="12">DSM 14684 / CIP 108061 / JCM 11494 / NBRC 100937 / ID131577</strain>
    </source>
</reference>
<comment type="similarity">
    <text evidence="3">In the N-terminal section; belongs to the NADH:flavin oxidoreductase/NADH oxidase family.</text>
</comment>
<keyword evidence="9" id="KW-0411">Iron-sulfur</keyword>
<keyword evidence="5" id="KW-0288">FMN</keyword>
<dbReference type="OrthoDB" id="3169239at2"/>
<accession>D3F3M5</accession>
<name>D3F3M5_CONWI</name>
<dbReference type="InterPro" id="IPR001155">
    <property type="entry name" value="OxRdtase_FMN_N"/>
</dbReference>
<dbReference type="GO" id="GO:0008670">
    <property type="term" value="F:2,4-dienoyl-CoA reductase (NADPH) activity"/>
    <property type="evidence" value="ECO:0007669"/>
    <property type="project" value="TreeGrafter"/>
</dbReference>
<dbReference type="Gene3D" id="3.50.50.60">
    <property type="entry name" value="FAD/NAD(P)-binding domain"/>
    <property type="match status" value="1"/>
</dbReference>
<keyword evidence="8" id="KW-0408">Iron</keyword>
<evidence type="ECO:0000256" key="3">
    <source>
        <dbReference type="ARBA" id="ARBA00011048"/>
    </source>
</evidence>